<dbReference type="InterPro" id="IPR058163">
    <property type="entry name" value="LysR-type_TF_proteobact-type"/>
</dbReference>
<accession>A0ABM7GBV7</accession>
<dbReference type="PROSITE" id="PS50931">
    <property type="entry name" value="HTH_LYSR"/>
    <property type="match status" value="1"/>
</dbReference>
<comment type="similarity">
    <text evidence="1">Belongs to the LysR transcriptional regulatory family.</text>
</comment>
<name>A0ABM7GBV7_9GAMM</name>
<evidence type="ECO:0000313" key="3">
    <source>
        <dbReference type="EMBL" id="BBI47864.1"/>
    </source>
</evidence>
<evidence type="ECO:0000256" key="1">
    <source>
        <dbReference type="ARBA" id="ARBA00009437"/>
    </source>
</evidence>
<dbReference type="Pfam" id="PF00126">
    <property type="entry name" value="HTH_1"/>
    <property type="match status" value="1"/>
</dbReference>
<sequence length="47" mass="5260">MNQLEHIVAFVRVAELGSYTRAAEALDLSRTRVSRQVMALEETLGRA</sequence>
<reference evidence="4" key="1">
    <citation type="journal article" date="2019" name="Microbiol. Resour. Announc.">
        <title>Complete Genome Sequence of Halomonas olivaria, a Moderately Halophilic Bacterium Isolated from Olive Processing Effluents, Obtained by Nanopore Sequencing.</title>
        <authorList>
            <person name="Nagata S."/>
            <person name="Ii K.M."/>
            <person name="Tsukimi T."/>
            <person name="Miura M.C."/>
            <person name="Galipon J."/>
            <person name="Arakawa K."/>
        </authorList>
    </citation>
    <scope>NUCLEOTIDE SEQUENCE [LARGE SCALE GENOMIC DNA]</scope>
    <source>
        <strain evidence="4">TYRC17</strain>
    </source>
</reference>
<gene>
    <name evidence="3" type="ORF">HORIV_02850</name>
</gene>
<dbReference type="SUPFAM" id="SSF46785">
    <property type="entry name" value="Winged helix' DNA-binding domain"/>
    <property type="match status" value="1"/>
</dbReference>
<dbReference type="Gene3D" id="1.10.10.10">
    <property type="entry name" value="Winged helix-like DNA-binding domain superfamily/Winged helix DNA-binding domain"/>
    <property type="match status" value="1"/>
</dbReference>
<dbReference type="EMBL" id="AP019416">
    <property type="protein sequence ID" value="BBI47864.1"/>
    <property type="molecule type" value="Genomic_DNA"/>
</dbReference>
<evidence type="ECO:0000313" key="4">
    <source>
        <dbReference type="Proteomes" id="UP000289555"/>
    </source>
</evidence>
<dbReference type="InterPro" id="IPR036388">
    <property type="entry name" value="WH-like_DNA-bd_sf"/>
</dbReference>
<proteinExistence type="inferred from homology"/>
<evidence type="ECO:0000259" key="2">
    <source>
        <dbReference type="PROSITE" id="PS50931"/>
    </source>
</evidence>
<dbReference type="Proteomes" id="UP000289555">
    <property type="component" value="Chromosome"/>
</dbReference>
<organism evidence="3 4">
    <name type="scientific">Vreelandella olivaria</name>
    <dbReference type="NCBI Taxonomy" id="390919"/>
    <lineage>
        <taxon>Bacteria</taxon>
        <taxon>Pseudomonadati</taxon>
        <taxon>Pseudomonadota</taxon>
        <taxon>Gammaproteobacteria</taxon>
        <taxon>Oceanospirillales</taxon>
        <taxon>Halomonadaceae</taxon>
        <taxon>Vreelandella</taxon>
    </lineage>
</organism>
<dbReference type="PANTHER" id="PTHR30537:SF5">
    <property type="entry name" value="HTH-TYPE TRANSCRIPTIONAL ACTIVATOR TTDR-RELATED"/>
    <property type="match status" value="1"/>
</dbReference>
<dbReference type="InterPro" id="IPR000847">
    <property type="entry name" value="LysR_HTH_N"/>
</dbReference>
<dbReference type="PANTHER" id="PTHR30537">
    <property type="entry name" value="HTH-TYPE TRANSCRIPTIONAL REGULATOR"/>
    <property type="match status" value="1"/>
</dbReference>
<feature type="domain" description="HTH lysR-type" evidence="2">
    <location>
        <begin position="1"/>
        <end position="47"/>
    </location>
</feature>
<keyword evidence="4" id="KW-1185">Reference proteome</keyword>
<dbReference type="InterPro" id="IPR036390">
    <property type="entry name" value="WH_DNA-bd_sf"/>
</dbReference>
<protein>
    <recommendedName>
        <fullName evidence="2">HTH lysR-type domain-containing protein</fullName>
    </recommendedName>
</protein>